<dbReference type="SUPFAM" id="SSF52218">
    <property type="entry name" value="Flavoproteins"/>
    <property type="match status" value="1"/>
</dbReference>
<dbReference type="GO" id="GO:0070819">
    <property type="term" value="F:menaquinone-dependent protoporphyrinogen oxidase activity"/>
    <property type="evidence" value="ECO:0007669"/>
    <property type="project" value="TreeGrafter"/>
</dbReference>
<keyword evidence="3" id="KW-1185">Reference proteome</keyword>
<dbReference type="InterPro" id="IPR026816">
    <property type="entry name" value="Flavodoxin_dom"/>
</dbReference>
<dbReference type="AlphaFoldDB" id="A0A1D8GDD2"/>
<gene>
    <name evidence="2" type="ORF">Gferi_04765</name>
</gene>
<evidence type="ECO:0000313" key="3">
    <source>
        <dbReference type="Proteomes" id="UP000095743"/>
    </source>
</evidence>
<protein>
    <submittedName>
        <fullName evidence="2">Flavodoxin</fullName>
    </submittedName>
</protein>
<dbReference type="PANTHER" id="PTHR38030">
    <property type="entry name" value="PROTOPORPHYRINOGEN IX DEHYDROGENASE [MENAQUINONE]"/>
    <property type="match status" value="1"/>
</dbReference>
<dbReference type="KEGG" id="gfe:Gferi_04765"/>
<dbReference type="OrthoDB" id="4564047at2"/>
<dbReference type="GO" id="GO:0010181">
    <property type="term" value="F:FMN binding"/>
    <property type="evidence" value="ECO:0007669"/>
    <property type="project" value="TreeGrafter"/>
</dbReference>
<dbReference type="Pfam" id="PF12724">
    <property type="entry name" value="Flavodoxin_5"/>
    <property type="match status" value="1"/>
</dbReference>
<dbReference type="Proteomes" id="UP000095743">
    <property type="component" value="Chromosome"/>
</dbReference>
<sequence length="153" mass="17493">MYKKVLIICRSVHHNNTLSIAKAIGEELNAEIIKPSEFNNKTISDYDLIGFGSGIYNGKHHQSILNLIDELKAQNHKHTFIFSTSTIPVEAMHKNLKKSLIAKEFQIVGEYYCKGFMNYSFTKHLGGFNKGRPNDKDLEKARDFAKKLMNNNM</sequence>
<dbReference type="STRING" id="1424294.Gferi_04765"/>
<dbReference type="PANTHER" id="PTHR38030:SF2">
    <property type="entry name" value="PROTOPORPHYRINOGEN IX DEHYDROGENASE [QUINONE]"/>
    <property type="match status" value="1"/>
</dbReference>
<organism evidence="2 3">
    <name type="scientific">Geosporobacter ferrireducens</name>
    <dbReference type="NCBI Taxonomy" id="1424294"/>
    <lineage>
        <taxon>Bacteria</taxon>
        <taxon>Bacillati</taxon>
        <taxon>Bacillota</taxon>
        <taxon>Clostridia</taxon>
        <taxon>Peptostreptococcales</taxon>
        <taxon>Thermotaleaceae</taxon>
        <taxon>Geosporobacter</taxon>
    </lineage>
</organism>
<dbReference type="Gene3D" id="3.40.50.360">
    <property type="match status" value="1"/>
</dbReference>
<dbReference type="InterPro" id="IPR052200">
    <property type="entry name" value="Protoporphyrinogen_IX_DH"/>
</dbReference>
<dbReference type="GO" id="GO:0006783">
    <property type="term" value="P:heme biosynthetic process"/>
    <property type="evidence" value="ECO:0007669"/>
    <property type="project" value="TreeGrafter"/>
</dbReference>
<dbReference type="RefSeq" id="WP_069974491.1">
    <property type="nucleotide sequence ID" value="NZ_CP017269.1"/>
</dbReference>
<dbReference type="EMBL" id="CP017269">
    <property type="protein sequence ID" value="AOT68925.1"/>
    <property type="molecule type" value="Genomic_DNA"/>
</dbReference>
<accession>A0A1D8GDD2</accession>
<name>A0A1D8GDD2_9FIRM</name>
<dbReference type="InterPro" id="IPR029039">
    <property type="entry name" value="Flavoprotein-like_sf"/>
</dbReference>
<proteinExistence type="predicted"/>
<evidence type="ECO:0000313" key="2">
    <source>
        <dbReference type="EMBL" id="AOT68925.1"/>
    </source>
</evidence>
<feature type="domain" description="Flavodoxin" evidence="1">
    <location>
        <begin position="12"/>
        <end position="100"/>
    </location>
</feature>
<reference evidence="2 3" key="1">
    <citation type="submission" date="2016-09" db="EMBL/GenBank/DDBJ databases">
        <title>Genomic analysis reveals versatility of anaerobic energy metabolism of Geosporobacter ferrireducens IRF9 of phylum Firmicutes.</title>
        <authorList>
            <person name="Kim S.-J."/>
        </authorList>
    </citation>
    <scope>NUCLEOTIDE SEQUENCE [LARGE SCALE GENOMIC DNA]</scope>
    <source>
        <strain evidence="2 3">IRF9</strain>
    </source>
</reference>
<evidence type="ECO:0000259" key="1">
    <source>
        <dbReference type="Pfam" id="PF12724"/>
    </source>
</evidence>